<accession>A0A2J6NL05</accession>
<evidence type="ECO:0000313" key="7">
    <source>
        <dbReference type="Proteomes" id="UP000239920"/>
    </source>
</evidence>
<dbReference type="HAMAP" id="MF_01553">
    <property type="entry name" value="RNApol_bact_RpoY"/>
    <property type="match status" value="1"/>
</dbReference>
<evidence type="ECO:0000256" key="5">
    <source>
        <dbReference type="HAMAP-Rule" id="MF_01553"/>
    </source>
</evidence>
<dbReference type="GO" id="GO:0000428">
    <property type="term" value="C:DNA-directed RNA polymerase complex"/>
    <property type="evidence" value="ECO:0007669"/>
    <property type="project" value="UniProtKB-KW"/>
</dbReference>
<evidence type="ECO:0000256" key="3">
    <source>
        <dbReference type="ARBA" id="ARBA00022695"/>
    </source>
</evidence>
<organism evidence="6 7">
    <name type="scientific">Limosilactobacillus pontis</name>
    <dbReference type="NCBI Taxonomy" id="35787"/>
    <lineage>
        <taxon>Bacteria</taxon>
        <taxon>Bacillati</taxon>
        <taxon>Bacillota</taxon>
        <taxon>Bacilli</taxon>
        <taxon>Lactobacillales</taxon>
        <taxon>Lactobacillaceae</taxon>
        <taxon>Limosilactobacillus</taxon>
    </lineage>
</organism>
<dbReference type="GO" id="GO:0003677">
    <property type="term" value="F:DNA binding"/>
    <property type="evidence" value="ECO:0007669"/>
    <property type="project" value="UniProtKB-UniRule"/>
</dbReference>
<keyword evidence="2 5" id="KW-0808">Transferase</keyword>
<dbReference type="Proteomes" id="UP000239920">
    <property type="component" value="Unassembled WGS sequence"/>
</dbReference>
<gene>
    <name evidence="5" type="primary">rpoY</name>
    <name evidence="6" type="ORF">CK797_07925</name>
</gene>
<keyword evidence="3 5" id="KW-0548">Nucleotidyltransferase</keyword>
<dbReference type="EC" id="2.7.7.6" evidence="5"/>
<comment type="similarity">
    <text evidence="5">Belongs to the RNA polymerase subunit epsilon family.</text>
</comment>
<reference evidence="6 7" key="1">
    <citation type="submission" date="2017-09" db="EMBL/GenBank/DDBJ databases">
        <title>Bacterial strain isolated from the female urinary microbiota.</title>
        <authorList>
            <person name="Thomas-White K."/>
            <person name="Kumar N."/>
            <person name="Forster S."/>
            <person name="Putonti C."/>
            <person name="Lawley T."/>
            <person name="Wolfe A.J."/>
        </authorList>
    </citation>
    <scope>NUCLEOTIDE SEQUENCE [LARGE SCALE GENOMIC DNA]</scope>
    <source>
        <strain evidence="6 7">UMB0683</strain>
    </source>
</reference>
<dbReference type="InterPro" id="IPR009907">
    <property type="entry name" value="RpoY"/>
</dbReference>
<dbReference type="AlphaFoldDB" id="A0A2J6NL05"/>
<comment type="function">
    <text evidence="5">A non-essential component of RNA polymerase (RNAP).</text>
</comment>
<dbReference type="Gene3D" id="3.10.20.730">
    <property type="entry name" value="RNAP, epsilon subunit-like"/>
    <property type="match status" value="1"/>
</dbReference>
<comment type="caution">
    <text evidence="6">The sequence shown here is derived from an EMBL/GenBank/DDBJ whole genome shotgun (WGS) entry which is preliminary data.</text>
</comment>
<sequence>MTFKVYYQPDKKKRPVRENTQSLYIEADSEAEALLMVEHNTDYSIEYVEQLDDKALAYEKQNPNFKITTFD</sequence>
<dbReference type="OrthoDB" id="2147503at2"/>
<evidence type="ECO:0000256" key="2">
    <source>
        <dbReference type="ARBA" id="ARBA00022679"/>
    </source>
</evidence>
<dbReference type="NCBIfam" id="NF010188">
    <property type="entry name" value="PRK13667.1"/>
    <property type="match status" value="1"/>
</dbReference>
<evidence type="ECO:0000256" key="4">
    <source>
        <dbReference type="ARBA" id="ARBA00023163"/>
    </source>
</evidence>
<name>A0A2J6NL05_9LACO</name>
<evidence type="ECO:0000256" key="1">
    <source>
        <dbReference type="ARBA" id="ARBA00022478"/>
    </source>
</evidence>
<comment type="subunit">
    <text evidence="5">RNAP is composed of a core of 2 alpha, a beta and a beta' subunit. The core is associated with a delta subunit, and at least one of epsilon or omega. When a sigma factor is associated with the core the holoenzyme is formed, which can initiate transcription.</text>
</comment>
<evidence type="ECO:0000313" key="6">
    <source>
        <dbReference type="EMBL" id="PMB82015.1"/>
    </source>
</evidence>
<comment type="catalytic activity">
    <reaction evidence="5">
        <text>RNA(n) + a ribonucleoside 5'-triphosphate = RNA(n+1) + diphosphate</text>
        <dbReference type="Rhea" id="RHEA:21248"/>
        <dbReference type="Rhea" id="RHEA-COMP:14527"/>
        <dbReference type="Rhea" id="RHEA-COMP:17342"/>
        <dbReference type="ChEBI" id="CHEBI:33019"/>
        <dbReference type="ChEBI" id="CHEBI:61557"/>
        <dbReference type="ChEBI" id="CHEBI:140395"/>
        <dbReference type="EC" id="2.7.7.6"/>
    </reaction>
</comment>
<dbReference type="GO" id="GO:0003899">
    <property type="term" value="F:DNA-directed RNA polymerase activity"/>
    <property type="evidence" value="ECO:0007669"/>
    <property type="project" value="UniProtKB-UniRule"/>
</dbReference>
<protein>
    <recommendedName>
        <fullName evidence="5">DNA-directed RNA polymerase subunit epsilon</fullName>
        <shortName evidence="5">RNAP epsilon subunit</shortName>
        <ecNumber evidence="5">2.7.7.6</ecNumber>
    </recommendedName>
    <alternativeName>
        <fullName evidence="5">RNA polymerase epsilon subunit</fullName>
    </alternativeName>
    <alternativeName>
        <fullName evidence="5">Transcriptase subunit epsilon</fullName>
    </alternativeName>
</protein>
<dbReference type="RefSeq" id="WP_104689223.1">
    <property type="nucleotide sequence ID" value="NZ_JBKTHY010000010.1"/>
</dbReference>
<dbReference type="EMBL" id="PNFV01000011">
    <property type="protein sequence ID" value="PMB82015.1"/>
    <property type="molecule type" value="Genomic_DNA"/>
</dbReference>
<dbReference type="GO" id="GO:0006351">
    <property type="term" value="P:DNA-templated transcription"/>
    <property type="evidence" value="ECO:0007669"/>
    <property type="project" value="UniProtKB-UniRule"/>
</dbReference>
<proteinExistence type="inferred from homology"/>
<keyword evidence="1 5" id="KW-0240">DNA-directed RNA polymerase</keyword>
<dbReference type="Pfam" id="PF07288">
    <property type="entry name" value="RpoY"/>
    <property type="match status" value="1"/>
</dbReference>
<keyword evidence="4 5" id="KW-0804">Transcription</keyword>